<evidence type="ECO:0000256" key="4">
    <source>
        <dbReference type="NCBIfam" id="TIGR02018"/>
    </source>
</evidence>
<dbReference type="InterPro" id="IPR010248">
    <property type="entry name" value="His_ut_repres"/>
</dbReference>
<accession>A0ABW5CMZ4</accession>
<keyword evidence="1" id="KW-0805">Transcription regulation</keyword>
<dbReference type="CDD" id="cd07377">
    <property type="entry name" value="WHTH_GntR"/>
    <property type="match status" value="1"/>
</dbReference>
<dbReference type="InterPro" id="IPR028978">
    <property type="entry name" value="Chorismate_lyase_/UTRA_dom_sf"/>
</dbReference>
<dbReference type="SMART" id="SM00866">
    <property type="entry name" value="UTRA"/>
    <property type="match status" value="1"/>
</dbReference>
<dbReference type="NCBIfam" id="TIGR02018">
    <property type="entry name" value="his_ut_repres"/>
    <property type="match status" value="1"/>
</dbReference>
<reference evidence="7" key="1">
    <citation type="journal article" date="2019" name="Int. J. Syst. Evol. Microbiol.">
        <title>The Global Catalogue of Microorganisms (GCM) 10K type strain sequencing project: providing services to taxonomists for standard genome sequencing and annotation.</title>
        <authorList>
            <consortium name="The Broad Institute Genomics Platform"/>
            <consortium name="The Broad Institute Genome Sequencing Center for Infectious Disease"/>
            <person name="Wu L."/>
            <person name="Ma J."/>
        </authorList>
    </citation>
    <scope>NUCLEOTIDE SEQUENCE [LARGE SCALE GENOMIC DNA]</scope>
    <source>
        <strain evidence="7">ZS-35-S2</strain>
    </source>
</reference>
<dbReference type="Pfam" id="PF07702">
    <property type="entry name" value="UTRA"/>
    <property type="match status" value="1"/>
</dbReference>
<evidence type="ECO:0000256" key="1">
    <source>
        <dbReference type="ARBA" id="ARBA00023015"/>
    </source>
</evidence>
<proteinExistence type="predicted"/>
<dbReference type="InterPro" id="IPR011663">
    <property type="entry name" value="UTRA"/>
</dbReference>
<feature type="domain" description="HTH gntR-type" evidence="5">
    <location>
        <begin position="19"/>
        <end position="87"/>
    </location>
</feature>
<dbReference type="SMART" id="SM00345">
    <property type="entry name" value="HTH_GNTR"/>
    <property type="match status" value="1"/>
</dbReference>
<dbReference type="InterPro" id="IPR000524">
    <property type="entry name" value="Tscrpt_reg_HTH_GntR"/>
</dbReference>
<dbReference type="RefSeq" id="WP_209739199.1">
    <property type="nucleotide sequence ID" value="NZ_CP072611.1"/>
</dbReference>
<keyword evidence="7" id="KW-1185">Reference proteome</keyword>
<dbReference type="InterPro" id="IPR036388">
    <property type="entry name" value="WH-like_DNA-bd_sf"/>
</dbReference>
<dbReference type="PANTHER" id="PTHR44846:SF16">
    <property type="entry name" value="TRANSCRIPTIONAL REGULATOR PHNF-RELATED"/>
    <property type="match status" value="1"/>
</dbReference>
<sequence length="247" mass="27166">MTRDRAAGPAFALEMEAAGPLYERLKAEIRRRIDSGAWPVHHRLPSENELVEALGVSRMTAHRALRELASEGAIVRVRGKGSFVAPRKRSAPVAGVRNIAEEIAERGSAHSALCVLAQAEIAGPDLAEALEIGIGAPVFHSLIVHREDDLPIQLEDRHVNPAIAPGYLEQDFAARTPHAYLTQAAPITRSEQFVEAVLPQAWECRLLAIARGEPCLLVRRRTWSSGVIVTRVRLLYPGTRYRLESSD</sequence>
<dbReference type="EMBL" id="JBHUIJ010000013">
    <property type="protein sequence ID" value="MFD2238042.1"/>
    <property type="molecule type" value="Genomic_DNA"/>
</dbReference>
<evidence type="ECO:0000256" key="2">
    <source>
        <dbReference type="ARBA" id="ARBA00023125"/>
    </source>
</evidence>
<dbReference type="InterPro" id="IPR036390">
    <property type="entry name" value="WH_DNA-bd_sf"/>
</dbReference>
<name>A0ABW5CMZ4_9HYPH</name>
<organism evidence="6 7">
    <name type="scientific">Aureimonas populi</name>
    <dbReference type="NCBI Taxonomy" id="1701758"/>
    <lineage>
        <taxon>Bacteria</taxon>
        <taxon>Pseudomonadati</taxon>
        <taxon>Pseudomonadota</taxon>
        <taxon>Alphaproteobacteria</taxon>
        <taxon>Hyphomicrobiales</taxon>
        <taxon>Aurantimonadaceae</taxon>
        <taxon>Aureimonas</taxon>
    </lineage>
</organism>
<keyword evidence="2" id="KW-0238">DNA-binding</keyword>
<evidence type="ECO:0000256" key="3">
    <source>
        <dbReference type="ARBA" id="ARBA00023163"/>
    </source>
</evidence>
<dbReference type="InterPro" id="IPR050679">
    <property type="entry name" value="Bact_HTH_transcr_reg"/>
</dbReference>
<evidence type="ECO:0000259" key="5">
    <source>
        <dbReference type="PROSITE" id="PS50949"/>
    </source>
</evidence>
<dbReference type="SUPFAM" id="SSF46785">
    <property type="entry name" value="Winged helix' DNA-binding domain"/>
    <property type="match status" value="1"/>
</dbReference>
<dbReference type="Gene3D" id="1.10.10.10">
    <property type="entry name" value="Winged helix-like DNA-binding domain superfamily/Winged helix DNA-binding domain"/>
    <property type="match status" value="1"/>
</dbReference>
<dbReference type="PRINTS" id="PR00035">
    <property type="entry name" value="HTHGNTR"/>
</dbReference>
<evidence type="ECO:0000313" key="6">
    <source>
        <dbReference type="EMBL" id="MFD2238042.1"/>
    </source>
</evidence>
<dbReference type="Gene3D" id="3.40.1410.10">
    <property type="entry name" value="Chorismate lyase-like"/>
    <property type="match status" value="1"/>
</dbReference>
<protein>
    <recommendedName>
        <fullName evidence="4">Histidine utilization repressor</fullName>
    </recommendedName>
</protein>
<evidence type="ECO:0000313" key="7">
    <source>
        <dbReference type="Proteomes" id="UP001597371"/>
    </source>
</evidence>
<comment type="caution">
    <text evidence="6">The sequence shown here is derived from an EMBL/GenBank/DDBJ whole genome shotgun (WGS) entry which is preliminary data.</text>
</comment>
<keyword evidence="3" id="KW-0804">Transcription</keyword>
<dbReference type="Pfam" id="PF00392">
    <property type="entry name" value="GntR"/>
    <property type="match status" value="1"/>
</dbReference>
<gene>
    <name evidence="6" type="primary">hutC</name>
    <name evidence="6" type="ORF">ACFSKQ_11290</name>
</gene>
<dbReference type="PROSITE" id="PS50949">
    <property type="entry name" value="HTH_GNTR"/>
    <property type="match status" value="1"/>
</dbReference>
<dbReference type="SUPFAM" id="SSF64288">
    <property type="entry name" value="Chorismate lyase-like"/>
    <property type="match status" value="1"/>
</dbReference>
<dbReference type="Proteomes" id="UP001597371">
    <property type="component" value="Unassembled WGS sequence"/>
</dbReference>
<dbReference type="PANTHER" id="PTHR44846">
    <property type="entry name" value="MANNOSYL-D-GLYCERATE TRANSPORT/METABOLISM SYSTEM REPRESSOR MNGR-RELATED"/>
    <property type="match status" value="1"/>
</dbReference>